<dbReference type="GO" id="GO:0005829">
    <property type="term" value="C:cytosol"/>
    <property type="evidence" value="ECO:0007669"/>
    <property type="project" value="TreeGrafter"/>
</dbReference>
<proteinExistence type="predicted"/>
<dbReference type="PANTHER" id="PTHR11635:SF152">
    <property type="entry name" value="CAMP-DEPENDENT PROTEIN KINASE TYPE I REGULATORY SUBUNIT-RELATED"/>
    <property type="match status" value="1"/>
</dbReference>
<dbReference type="AlphaFoldDB" id="A0A1F5R1S2"/>
<reference evidence="2 3" key="1">
    <citation type="journal article" date="2016" name="Nat. Commun.">
        <title>Thousands of microbial genomes shed light on interconnected biogeochemical processes in an aquifer system.</title>
        <authorList>
            <person name="Anantharaman K."/>
            <person name="Brown C.T."/>
            <person name="Hug L.A."/>
            <person name="Sharon I."/>
            <person name="Castelle C.J."/>
            <person name="Probst A.J."/>
            <person name="Thomas B.C."/>
            <person name="Singh A."/>
            <person name="Wilkins M.J."/>
            <person name="Karaoz U."/>
            <person name="Brodie E.L."/>
            <person name="Williams K.H."/>
            <person name="Hubbard S.S."/>
            <person name="Banfield J.F."/>
        </authorList>
    </citation>
    <scope>NUCLEOTIDE SEQUENCE [LARGE SCALE GENOMIC DNA]</scope>
</reference>
<dbReference type="GO" id="GO:0030552">
    <property type="term" value="F:cAMP binding"/>
    <property type="evidence" value="ECO:0007669"/>
    <property type="project" value="TreeGrafter"/>
</dbReference>
<evidence type="ECO:0000313" key="2">
    <source>
        <dbReference type="EMBL" id="OGF08397.1"/>
    </source>
</evidence>
<protein>
    <recommendedName>
        <fullName evidence="1">Cyclic nucleotide-binding domain-containing protein</fullName>
    </recommendedName>
</protein>
<name>A0A1F5R1S2_9BACT</name>
<comment type="caution">
    <text evidence="2">The sequence shown here is derived from an EMBL/GenBank/DDBJ whole genome shotgun (WGS) entry which is preliminary data.</text>
</comment>
<dbReference type="GO" id="GO:0034236">
    <property type="term" value="F:protein kinase A catalytic subunit binding"/>
    <property type="evidence" value="ECO:0007669"/>
    <property type="project" value="TreeGrafter"/>
</dbReference>
<accession>A0A1F5R1S2</accession>
<dbReference type="SMART" id="SM00100">
    <property type="entry name" value="cNMP"/>
    <property type="match status" value="1"/>
</dbReference>
<dbReference type="InterPro" id="IPR014710">
    <property type="entry name" value="RmlC-like_jellyroll"/>
</dbReference>
<dbReference type="CDD" id="cd00038">
    <property type="entry name" value="CAP_ED"/>
    <property type="match status" value="1"/>
</dbReference>
<dbReference type="PROSITE" id="PS00889">
    <property type="entry name" value="CNMP_BINDING_2"/>
    <property type="match status" value="1"/>
</dbReference>
<sequence length="159" mass="17950">MGASNKNPDLLKKVYLFNDLTQPELEKILALAYEKAYEKESAVFQEGEIGDAFYIVDQGQVRISTMVPGVGEEALKILRPGDYFGEMALIDDFPRSAAAIAHEGEVKLLAIYKRDFKKLMAEDKEMAYKLMAVFIKTLSTRLRDTNDKLKNIFAIAKSF</sequence>
<dbReference type="SUPFAM" id="SSF51206">
    <property type="entry name" value="cAMP-binding domain-like"/>
    <property type="match status" value="1"/>
</dbReference>
<dbReference type="Proteomes" id="UP000177230">
    <property type="component" value="Unassembled WGS sequence"/>
</dbReference>
<dbReference type="Pfam" id="PF00027">
    <property type="entry name" value="cNMP_binding"/>
    <property type="match status" value="1"/>
</dbReference>
<dbReference type="InterPro" id="IPR018490">
    <property type="entry name" value="cNMP-bd_dom_sf"/>
</dbReference>
<dbReference type="InterPro" id="IPR018488">
    <property type="entry name" value="cNMP-bd_CS"/>
</dbReference>
<dbReference type="Gene3D" id="2.60.120.10">
    <property type="entry name" value="Jelly Rolls"/>
    <property type="match status" value="1"/>
</dbReference>
<dbReference type="InterPro" id="IPR050503">
    <property type="entry name" value="cAMP-dep_PK_reg_su-like"/>
</dbReference>
<feature type="domain" description="Cyclic nucleotide-binding" evidence="1">
    <location>
        <begin position="16"/>
        <end position="137"/>
    </location>
</feature>
<dbReference type="EMBL" id="MFFM01000047">
    <property type="protein sequence ID" value="OGF08397.1"/>
    <property type="molecule type" value="Genomic_DNA"/>
</dbReference>
<dbReference type="PRINTS" id="PR00103">
    <property type="entry name" value="CAMPKINASE"/>
</dbReference>
<organism evidence="2 3">
    <name type="scientific">Candidatus Edwardsbacteria bacterium GWF2_54_11</name>
    <dbReference type="NCBI Taxonomy" id="1817851"/>
    <lineage>
        <taxon>Bacteria</taxon>
        <taxon>Candidatus Edwardsiibacteriota</taxon>
    </lineage>
</organism>
<dbReference type="PROSITE" id="PS50042">
    <property type="entry name" value="CNMP_BINDING_3"/>
    <property type="match status" value="1"/>
</dbReference>
<dbReference type="GO" id="GO:0005952">
    <property type="term" value="C:cAMP-dependent protein kinase complex"/>
    <property type="evidence" value="ECO:0007669"/>
    <property type="project" value="InterPro"/>
</dbReference>
<gene>
    <name evidence="2" type="ORF">A2024_06725</name>
</gene>
<dbReference type="InterPro" id="IPR000595">
    <property type="entry name" value="cNMP-bd_dom"/>
</dbReference>
<evidence type="ECO:0000259" key="1">
    <source>
        <dbReference type="PROSITE" id="PS50042"/>
    </source>
</evidence>
<dbReference type="GO" id="GO:0004862">
    <property type="term" value="F:cAMP-dependent protein kinase inhibitor activity"/>
    <property type="evidence" value="ECO:0007669"/>
    <property type="project" value="TreeGrafter"/>
</dbReference>
<evidence type="ECO:0000313" key="3">
    <source>
        <dbReference type="Proteomes" id="UP000177230"/>
    </source>
</evidence>
<dbReference type="PANTHER" id="PTHR11635">
    <property type="entry name" value="CAMP-DEPENDENT PROTEIN KINASE REGULATORY CHAIN"/>
    <property type="match status" value="1"/>
</dbReference>